<dbReference type="SUPFAM" id="SSF51735">
    <property type="entry name" value="NAD(P)-binding Rossmann-fold domains"/>
    <property type="match status" value="1"/>
</dbReference>
<dbReference type="Proteomes" id="UP000654257">
    <property type="component" value="Unassembled WGS sequence"/>
</dbReference>
<evidence type="ECO:0000256" key="3">
    <source>
        <dbReference type="ARBA" id="ARBA00023027"/>
    </source>
</evidence>
<name>A0A917LJG6_9NOCA</name>
<dbReference type="PANTHER" id="PTHR24321">
    <property type="entry name" value="DEHYDROGENASES, SHORT CHAIN"/>
    <property type="match status" value="1"/>
</dbReference>
<dbReference type="InterPro" id="IPR002347">
    <property type="entry name" value="SDR_fam"/>
</dbReference>
<dbReference type="EMBL" id="BMCU01000011">
    <property type="protein sequence ID" value="GGG30062.1"/>
    <property type="molecule type" value="Genomic_DNA"/>
</dbReference>
<sequence>MTKNTPALDERPGRFAGKVALVTGGARGQGRSHALALAAEGADIIITDIAGPVDTVGYELASRTDLDDVANEVISLGGKVHAAVVDVRDADAMVDTVSRAVESLGRLDIVVANAGILGPPRSTWEMSVAEWDAVIGVNLTGVWSTFRAAIPHVIESGDGGALIAISSIAGLRGVPYVGNYVAAKHGVVGLIGTLANELAQYGIRANSVHPTNVRTPMIDNPSSAHIFRPDLDEPTLDDGYDVLRRINLLDMPWVDSSDVTDAVIWLASSQSKRVTGTALPVDAGMLSKYPG</sequence>
<dbReference type="NCBIfam" id="NF009467">
    <property type="entry name" value="PRK12826.1-3"/>
    <property type="match status" value="1"/>
</dbReference>
<dbReference type="CDD" id="cd05233">
    <property type="entry name" value="SDR_c"/>
    <property type="match status" value="1"/>
</dbReference>
<reference evidence="5" key="1">
    <citation type="journal article" date="2014" name="Int. J. Syst. Evol. Microbiol.">
        <title>Complete genome sequence of Corynebacterium casei LMG S-19264T (=DSM 44701T), isolated from a smear-ripened cheese.</title>
        <authorList>
            <consortium name="US DOE Joint Genome Institute (JGI-PGF)"/>
            <person name="Walter F."/>
            <person name="Albersmeier A."/>
            <person name="Kalinowski J."/>
            <person name="Ruckert C."/>
        </authorList>
    </citation>
    <scope>NUCLEOTIDE SEQUENCE</scope>
    <source>
        <strain evidence="5">CCM 7905</strain>
    </source>
</reference>
<dbReference type="InterPro" id="IPR023985">
    <property type="entry name" value="SDR_subfam_1"/>
</dbReference>
<evidence type="ECO:0000256" key="4">
    <source>
        <dbReference type="RuleBase" id="RU000363"/>
    </source>
</evidence>
<dbReference type="NCBIfam" id="TIGR03971">
    <property type="entry name" value="SDR_subfam_1"/>
    <property type="match status" value="1"/>
</dbReference>
<dbReference type="PROSITE" id="PS00061">
    <property type="entry name" value="ADH_SHORT"/>
    <property type="match status" value="1"/>
</dbReference>
<dbReference type="Pfam" id="PF00106">
    <property type="entry name" value="adh_short"/>
    <property type="match status" value="1"/>
</dbReference>
<comment type="caution">
    <text evidence="5">The sequence shown here is derived from an EMBL/GenBank/DDBJ whole genome shotgun (WGS) entry which is preliminary data.</text>
</comment>
<evidence type="ECO:0000313" key="6">
    <source>
        <dbReference type="Proteomes" id="UP000654257"/>
    </source>
</evidence>
<dbReference type="AlphaFoldDB" id="A0A917LJG6"/>
<dbReference type="Gene3D" id="3.40.50.720">
    <property type="entry name" value="NAD(P)-binding Rossmann-like Domain"/>
    <property type="match status" value="1"/>
</dbReference>
<evidence type="ECO:0000313" key="5">
    <source>
        <dbReference type="EMBL" id="GGG30062.1"/>
    </source>
</evidence>
<gene>
    <name evidence="5" type="ORF">GCM10007304_49750</name>
</gene>
<dbReference type="InterPro" id="IPR020904">
    <property type="entry name" value="Sc_DH/Rdtase_CS"/>
</dbReference>
<keyword evidence="6" id="KW-1185">Reference proteome</keyword>
<dbReference type="GO" id="GO:0016491">
    <property type="term" value="F:oxidoreductase activity"/>
    <property type="evidence" value="ECO:0007669"/>
    <property type="project" value="UniProtKB-KW"/>
</dbReference>
<dbReference type="InterPro" id="IPR036291">
    <property type="entry name" value="NAD(P)-bd_dom_sf"/>
</dbReference>
<accession>A0A917LJG6</accession>
<comment type="similarity">
    <text evidence="1 4">Belongs to the short-chain dehydrogenases/reductases (SDR) family.</text>
</comment>
<dbReference type="PANTHER" id="PTHR24321:SF8">
    <property type="entry name" value="ESTRADIOL 17-BETA-DEHYDROGENASE 8-RELATED"/>
    <property type="match status" value="1"/>
</dbReference>
<proteinExistence type="inferred from homology"/>
<keyword evidence="2" id="KW-0560">Oxidoreductase</keyword>
<organism evidence="5 6">
    <name type="scientific">Rhodococcoides trifolii</name>
    <dbReference type="NCBI Taxonomy" id="908250"/>
    <lineage>
        <taxon>Bacteria</taxon>
        <taxon>Bacillati</taxon>
        <taxon>Actinomycetota</taxon>
        <taxon>Actinomycetes</taxon>
        <taxon>Mycobacteriales</taxon>
        <taxon>Nocardiaceae</taxon>
        <taxon>Rhodococcoides</taxon>
    </lineage>
</organism>
<dbReference type="FunFam" id="3.40.50.720:FF:000084">
    <property type="entry name" value="Short-chain dehydrogenase reductase"/>
    <property type="match status" value="1"/>
</dbReference>
<dbReference type="PRINTS" id="PR00081">
    <property type="entry name" value="GDHRDH"/>
</dbReference>
<keyword evidence="3" id="KW-0520">NAD</keyword>
<dbReference type="RefSeq" id="WP_188548131.1">
    <property type="nucleotide sequence ID" value="NZ_BMCU01000011.1"/>
</dbReference>
<protein>
    <submittedName>
        <fullName evidence="5">Oxidoreductase</fullName>
    </submittedName>
</protein>
<evidence type="ECO:0000256" key="2">
    <source>
        <dbReference type="ARBA" id="ARBA00023002"/>
    </source>
</evidence>
<reference evidence="5" key="2">
    <citation type="submission" date="2020-09" db="EMBL/GenBank/DDBJ databases">
        <authorList>
            <person name="Sun Q."/>
            <person name="Sedlacek I."/>
        </authorList>
    </citation>
    <scope>NUCLEOTIDE SEQUENCE</scope>
    <source>
        <strain evidence="5">CCM 7905</strain>
    </source>
</reference>
<evidence type="ECO:0000256" key="1">
    <source>
        <dbReference type="ARBA" id="ARBA00006484"/>
    </source>
</evidence>
<dbReference type="PRINTS" id="PR00080">
    <property type="entry name" value="SDRFAMILY"/>
</dbReference>